<dbReference type="InterPro" id="IPR058783">
    <property type="entry name" value="IREH1/IRE-like_N"/>
</dbReference>
<name>A0AAP0ES46_9MAGN</name>
<dbReference type="Proteomes" id="UP001420932">
    <property type="component" value="Unassembled WGS sequence"/>
</dbReference>
<gene>
    <name evidence="4" type="ORF">Syun_025676</name>
</gene>
<reference evidence="4 5" key="1">
    <citation type="submission" date="2024-01" db="EMBL/GenBank/DDBJ databases">
        <title>Genome assemblies of Stephania.</title>
        <authorList>
            <person name="Yang L."/>
        </authorList>
    </citation>
    <scope>NUCLEOTIDE SEQUENCE [LARGE SCALE GENOMIC DNA]</scope>
    <source>
        <strain evidence="4">YNDBR</strain>
        <tissue evidence="4">Leaf</tissue>
    </source>
</reference>
<keyword evidence="2" id="KW-1133">Transmembrane helix</keyword>
<dbReference type="PANTHER" id="PTHR16023">
    <property type="entry name" value="TAX1 BINDING PROTEIN-RELATED"/>
    <property type="match status" value="1"/>
</dbReference>
<evidence type="ECO:0000256" key="2">
    <source>
        <dbReference type="SAM" id="Phobius"/>
    </source>
</evidence>
<feature type="region of interest" description="Disordered" evidence="1">
    <location>
        <begin position="170"/>
        <end position="190"/>
    </location>
</feature>
<accession>A0AAP0ES46</accession>
<dbReference type="EMBL" id="JBBNAF010000011">
    <property type="protein sequence ID" value="KAK9098631.1"/>
    <property type="molecule type" value="Genomic_DNA"/>
</dbReference>
<dbReference type="GO" id="GO:0006661">
    <property type="term" value="P:phosphatidylinositol biosynthetic process"/>
    <property type="evidence" value="ECO:0007669"/>
    <property type="project" value="InterPro"/>
</dbReference>
<organism evidence="4 5">
    <name type="scientific">Stephania yunnanensis</name>
    <dbReference type="NCBI Taxonomy" id="152371"/>
    <lineage>
        <taxon>Eukaryota</taxon>
        <taxon>Viridiplantae</taxon>
        <taxon>Streptophyta</taxon>
        <taxon>Embryophyta</taxon>
        <taxon>Tracheophyta</taxon>
        <taxon>Spermatophyta</taxon>
        <taxon>Magnoliopsida</taxon>
        <taxon>Ranunculales</taxon>
        <taxon>Menispermaceae</taxon>
        <taxon>Menispermoideae</taxon>
        <taxon>Cissampelideae</taxon>
        <taxon>Stephania</taxon>
    </lineage>
</organism>
<evidence type="ECO:0000259" key="3">
    <source>
        <dbReference type="Pfam" id="PF26031"/>
    </source>
</evidence>
<evidence type="ECO:0000256" key="1">
    <source>
        <dbReference type="SAM" id="MobiDB-lite"/>
    </source>
</evidence>
<proteinExistence type="predicted"/>
<dbReference type="PANTHER" id="PTHR16023:SF0">
    <property type="entry name" value="PROTEIN VAC14 HOMOLOG"/>
    <property type="match status" value="1"/>
</dbReference>
<protein>
    <recommendedName>
        <fullName evidence="3">IREH1/IRE-like N-terminal domain-containing protein</fullName>
    </recommendedName>
</protein>
<dbReference type="GO" id="GO:0070772">
    <property type="term" value="C:PAS complex"/>
    <property type="evidence" value="ECO:0007669"/>
    <property type="project" value="InterPro"/>
</dbReference>
<feature type="domain" description="IREH1/IRE-like N-terminal" evidence="3">
    <location>
        <begin position="275"/>
        <end position="319"/>
    </location>
</feature>
<dbReference type="InterPro" id="IPR026825">
    <property type="entry name" value="Vac14"/>
</dbReference>
<evidence type="ECO:0000313" key="4">
    <source>
        <dbReference type="EMBL" id="KAK9098631.1"/>
    </source>
</evidence>
<feature type="transmembrane region" description="Helical" evidence="2">
    <location>
        <begin position="69"/>
        <end position="93"/>
    </location>
</feature>
<dbReference type="Pfam" id="PF26031">
    <property type="entry name" value="IREH1"/>
    <property type="match status" value="1"/>
</dbReference>
<keyword evidence="2" id="KW-0812">Transmembrane</keyword>
<keyword evidence="5" id="KW-1185">Reference proteome</keyword>
<sequence>MTDALSSDPHGRLEESIDKPYEKRKNANAEIEEIVKQLAMAGDHDKITAMINLLTNEFPSSPQANHQKVILVLVFVSLIVLVDWIVKFVVLVADWRRTPAIRNQLHIWILVKGTDLISAAVSASKSSFLVDLPERIKTLHERSVKESLLNSASDDPTKFYGGHQCRATVTEKKKKAKDGHGNTGDDRTGFRNACAQEHRTNRKKGSVILLALDNCVSLQSVYMLTIRRPNASGQDCKYSGIHSREAKLKETRKRISRWFTSYLMKDDQAAKDIHPNAKELLGSLHSRFDAAKGVVNDELSHFSRDVKEFLAKEHSSPRGRKKLRIF</sequence>
<keyword evidence="2" id="KW-0472">Membrane</keyword>
<feature type="compositionally biased region" description="Basic and acidic residues" evidence="1">
    <location>
        <begin position="178"/>
        <end position="189"/>
    </location>
</feature>
<evidence type="ECO:0000313" key="5">
    <source>
        <dbReference type="Proteomes" id="UP001420932"/>
    </source>
</evidence>
<dbReference type="AlphaFoldDB" id="A0AAP0ES46"/>
<comment type="caution">
    <text evidence="4">The sequence shown here is derived from an EMBL/GenBank/DDBJ whole genome shotgun (WGS) entry which is preliminary data.</text>
</comment>
<dbReference type="GO" id="GO:0010008">
    <property type="term" value="C:endosome membrane"/>
    <property type="evidence" value="ECO:0007669"/>
    <property type="project" value="TreeGrafter"/>
</dbReference>